<comment type="caution">
    <text evidence="2">The sequence shown here is derived from an EMBL/GenBank/DDBJ whole genome shotgun (WGS) entry which is preliminary data.</text>
</comment>
<dbReference type="Gene3D" id="3.30.700.20">
    <property type="entry name" value="Hypothetical protein ph0010, domain 1"/>
    <property type="match status" value="1"/>
</dbReference>
<evidence type="ECO:0000259" key="1">
    <source>
        <dbReference type="PROSITE" id="PS51112"/>
    </source>
</evidence>
<evidence type="ECO:0000313" key="2">
    <source>
        <dbReference type="EMBL" id="RXK15320.1"/>
    </source>
</evidence>
<dbReference type="RefSeq" id="WP_114841116.1">
    <property type="nucleotide sequence ID" value="NZ_CP031219.1"/>
</dbReference>
<reference evidence="2 3" key="1">
    <citation type="submission" date="2017-09" db="EMBL/GenBank/DDBJ databases">
        <title>Genomics of the genus Arcobacter.</title>
        <authorList>
            <person name="Perez-Cataluna A."/>
            <person name="Figueras M.J."/>
            <person name="Salas-Masso N."/>
        </authorList>
    </citation>
    <scope>NUCLEOTIDE SEQUENCE [LARGE SCALE GENOMIC DNA]</scope>
    <source>
        <strain evidence="2 3">CECT 7386</strain>
    </source>
</reference>
<accession>A0AAX2AFA5</accession>
<proteinExistence type="predicted"/>
<name>A0AAX2AFA5_9BACT</name>
<gene>
    <name evidence="2" type="ORF">CP985_09160</name>
</gene>
<dbReference type="Gene3D" id="3.30.1490.150">
    <property type="entry name" value="Hypothetical protein ph0010, domain 2"/>
    <property type="match status" value="1"/>
</dbReference>
<dbReference type="EMBL" id="NXID01000031">
    <property type="protein sequence ID" value="RXK15320.1"/>
    <property type="molecule type" value="Genomic_DNA"/>
</dbReference>
<dbReference type="PANTHER" id="PTHR13016:SF0">
    <property type="entry name" value="AMME SYNDROME CANDIDATE GENE 1 PROTEIN"/>
    <property type="match status" value="1"/>
</dbReference>
<dbReference type="KEGG" id="amyt:AMYT_0644"/>
<dbReference type="NCBIfam" id="TIGR04335">
    <property type="entry name" value="AmmeMemoSam_A"/>
    <property type="match status" value="1"/>
</dbReference>
<dbReference type="PANTHER" id="PTHR13016">
    <property type="entry name" value="AMMECR1 HOMOLOG"/>
    <property type="match status" value="1"/>
</dbReference>
<dbReference type="InterPro" id="IPR036071">
    <property type="entry name" value="AMMECR1_dom_sf"/>
</dbReference>
<dbReference type="AlphaFoldDB" id="A0AAX2AFA5"/>
<dbReference type="Proteomes" id="UP000290092">
    <property type="component" value="Unassembled WGS sequence"/>
</dbReference>
<dbReference type="Pfam" id="PF01871">
    <property type="entry name" value="AMMECR1"/>
    <property type="match status" value="1"/>
</dbReference>
<dbReference type="InterPro" id="IPR027623">
    <property type="entry name" value="AmmeMemoSam_A"/>
</dbReference>
<dbReference type="InterPro" id="IPR023473">
    <property type="entry name" value="AMMECR1"/>
</dbReference>
<dbReference type="InterPro" id="IPR002733">
    <property type="entry name" value="AMMECR1_domain"/>
</dbReference>
<dbReference type="SUPFAM" id="SSF143447">
    <property type="entry name" value="AMMECR1-like"/>
    <property type="match status" value="1"/>
</dbReference>
<evidence type="ECO:0000313" key="3">
    <source>
        <dbReference type="Proteomes" id="UP000290092"/>
    </source>
</evidence>
<organism evidence="2 3">
    <name type="scientific">Malaciobacter mytili LMG 24559</name>
    <dbReference type="NCBI Taxonomy" id="1032238"/>
    <lineage>
        <taxon>Bacteria</taxon>
        <taxon>Pseudomonadati</taxon>
        <taxon>Campylobacterota</taxon>
        <taxon>Epsilonproteobacteria</taxon>
        <taxon>Campylobacterales</taxon>
        <taxon>Arcobacteraceae</taxon>
        <taxon>Malaciobacter</taxon>
    </lineage>
</organism>
<keyword evidence="3" id="KW-1185">Reference proteome</keyword>
<dbReference type="NCBIfam" id="TIGR00296">
    <property type="entry name" value="TIGR00296 family protein"/>
    <property type="match status" value="1"/>
</dbReference>
<feature type="domain" description="AMMECR1" evidence="1">
    <location>
        <begin position="1"/>
        <end position="182"/>
    </location>
</feature>
<dbReference type="PROSITE" id="PS51112">
    <property type="entry name" value="AMMECR1"/>
    <property type="match status" value="1"/>
</dbReference>
<dbReference type="InterPro" id="IPR027485">
    <property type="entry name" value="AMMECR1_N"/>
</dbReference>
<protein>
    <submittedName>
        <fullName evidence="2">AMMECR1 domain-containing protein</fullName>
    </submittedName>
</protein>
<sequence length="182" mass="21240">MDLKILLDIARKSIYTVFDKSLQINKDYYISSFKELEEQRATFITLTLNGNLRGCIGSLVAHNSLYDDVFINARKAAFNDPRFNSLSYEEFNKIKIEVSILTPAKLLNYSDIEDLKQKIIPYKHGVILKYKNNQATFLPQVWEQLNTFEEFISSLCKKANLDFSILYKNPEIYLYEAIKVKE</sequence>